<dbReference type="CDD" id="cd00200">
    <property type="entry name" value="WD40"/>
    <property type="match status" value="1"/>
</dbReference>
<keyword evidence="3 6" id="KW-0853">WD repeat</keyword>
<dbReference type="SMART" id="SM00320">
    <property type="entry name" value="WD40"/>
    <property type="match status" value="5"/>
</dbReference>
<evidence type="ECO:0000256" key="2">
    <source>
        <dbReference type="ARBA" id="ARBA00022552"/>
    </source>
</evidence>
<keyword evidence="4" id="KW-0677">Repeat</keyword>
<keyword evidence="5" id="KW-0539">Nucleus</keyword>
<evidence type="ECO:0000313" key="9">
    <source>
        <dbReference type="Proteomes" id="UP001590950"/>
    </source>
</evidence>
<dbReference type="InterPro" id="IPR018983">
    <property type="entry name" value="U3_snoRNA-assocProt_15_C"/>
</dbReference>
<protein>
    <recommendedName>
        <fullName evidence="7">U3 small nucleolar RNA-associated protein 15 C-terminal domain-containing protein</fullName>
    </recommendedName>
</protein>
<dbReference type="Gene3D" id="2.130.10.10">
    <property type="entry name" value="YVTN repeat-like/Quinoprotein amine dehydrogenase"/>
    <property type="match status" value="2"/>
</dbReference>
<dbReference type="PRINTS" id="PR00320">
    <property type="entry name" value="GPROTEINBRPT"/>
</dbReference>
<evidence type="ECO:0000256" key="4">
    <source>
        <dbReference type="ARBA" id="ARBA00022737"/>
    </source>
</evidence>
<feature type="domain" description="U3 small nucleolar RNA-associated protein 15 C-terminal" evidence="7">
    <location>
        <begin position="383"/>
        <end position="528"/>
    </location>
</feature>
<evidence type="ECO:0000259" key="7">
    <source>
        <dbReference type="Pfam" id="PF09384"/>
    </source>
</evidence>
<dbReference type="PROSITE" id="PS00678">
    <property type="entry name" value="WD_REPEATS_1"/>
    <property type="match status" value="1"/>
</dbReference>
<feature type="repeat" description="WD" evidence="6">
    <location>
        <begin position="128"/>
        <end position="170"/>
    </location>
</feature>
<accession>A0ABR4AI79</accession>
<comment type="subcellular location">
    <subcellularLocation>
        <location evidence="1">Nucleus</location>
        <location evidence="1">Nucleolus</location>
    </subcellularLocation>
</comment>
<feature type="repeat" description="WD" evidence="6">
    <location>
        <begin position="171"/>
        <end position="214"/>
    </location>
</feature>
<keyword evidence="2" id="KW-0698">rRNA processing</keyword>
<dbReference type="InterPro" id="IPR001680">
    <property type="entry name" value="WD40_rpt"/>
</dbReference>
<keyword evidence="9" id="KW-1185">Reference proteome</keyword>
<evidence type="ECO:0000256" key="6">
    <source>
        <dbReference type="PROSITE-ProRule" id="PRU00221"/>
    </source>
</evidence>
<evidence type="ECO:0000256" key="1">
    <source>
        <dbReference type="ARBA" id="ARBA00004604"/>
    </source>
</evidence>
<dbReference type="Proteomes" id="UP001590950">
    <property type="component" value="Unassembled WGS sequence"/>
</dbReference>
<evidence type="ECO:0000256" key="5">
    <source>
        <dbReference type="ARBA" id="ARBA00023242"/>
    </source>
</evidence>
<organism evidence="8 9">
    <name type="scientific">Stereocaulon virgatum</name>
    <dbReference type="NCBI Taxonomy" id="373712"/>
    <lineage>
        <taxon>Eukaryota</taxon>
        <taxon>Fungi</taxon>
        <taxon>Dikarya</taxon>
        <taxon>Ascomycota</taxon>
        <taxon>Pezizomycotina</taxon>
        <taxon>Lecanoromycetes</taxon>
        <taxon>OSLEUM clade</taxon>
        <taxon>Lecanoromycetidae</taxon>
        <taxon>Lecanorales</taxon>
        <taxon>Lecanorineae</taxon>
        <taxon>Stereocaulaceae</taxon>
        <taxon>Stereocaulon</taxon>
    </lineage>
</organism>
<dbReference type="InterPro" id="IPR020472">
    <property type="entry name" value="WD40_PAC1"/>
</dbReference>
<evidence type="ECO:0000313" key="8">
    <source>
        <dbReference type="EMBL" id="KAL2045189.1"/>
    </source>
</evidence>
<dbReference type="PANTHER" id="PTHR19924">
    <property type="entry name" value="UTP15 U3 SMALL NUCLEOLAR RNA-ASSOCIATED PROTEIN 15 FAMILY MEMBER"/>
    <property type="match status" value="1"/>
</dbReference>
<proteinExistence type="predicted"/>
<dbReference type="PANTHER" id="PTHR19924:SF26">
    <property type="entry name" value="U3 SMALL NUCLEOLAR RNA-ASSOCIATED PROTEIN 15 HOMOLOG"/>
    <property type="match status" value="1"/>
</dbReference>
<dbReference type="Pfam" id="PF00400">
    <property type="entry name" value="WD40"/>
    <property type="match status" value="3"/>
</dbReference>
<dbReference type="EMBL" id="JBEFKJ010000007">
    <property type="protein sequence ID" value="KAL2045189.1"/>
    <property type="molecule type" value="Genomic_DNA"/>
</dbReference>
<evidence type="ECO:0000256" key="3">
    <source>
        <dbReference type="ARBA" id="ARBA00022574"/>
    </source>
</evidence>
<dbReference type="PROSITE" id="PS50082">
    <property type="entry name" value="WD_REPEATS_2"/>
    <property type="match status" value="3"/>
</dbReference>
<sequence length="533" mass="59258">MSAPVLPLQPVKLTPGPSPLTPEQTYWRTFKSQLLIPSPANNPVTHISNPLPPLNVLASASDHFAVTTGTRVQIFSVRNRKLVKTISRFDDIAHGAEIRRDGRVMVVGDESGAIQVFDISSRAILKTWKEHKQPVWTTKFSPTEPTTLMSTSDDRTVRLWDLPSQESTVTFAGHQDYIRNGAFLPGQASGLLVSGSYDQTVRLWDPRTATNAVMTFKHSAPVEDVLPMPSGTTVLAAADNQISVLDLVAARPLQLLKNHQKTVTSLCLASNNTRVVSGGLDGHLKVFETIAWNVLAGSKYSSPILSLSVIGSGTAREDRHLVVGMQSGNLSIKTRLSGQQKVKERERQKEMQALIEGRIEELDRKKAKKRPKGWEKRLRGQDFIGEGADIIIEGRTRKSHKKPKPWEGLLRRGKYVAALDEVLKGRHLPDVITLLTALRHRSAMRTALSGRDDVSLQPIFKWVCMHITNPRYVNLCVDIGMLIVDLYSAHMGESPQIDRLMARLHRAVRMEVERSQQAWQTEGMLGMLVNSGE</sequence>
<comment type="caution">
    <text evidence="8">The sequence shown here is derived from an EMBL/GenBank/DDBJ whole genome shotgun (WGS) entry which is preliminary data.</text>
</comment>
<name>A0ABR4AI79_9LECA</name>
<gene>
    <name evidence="8" type="ORF">N7G274_002271</name>
</gene>
<dbReference type="InterPro" id="IPR019775">
    <property type="entry name" value="WD40_repeat_CS"/>
</dbReference>
<dbReference type="SUPFAM" id="SSF50978">
    <property type="entry name" value="WD40 repeat-like"/>
    <property type="match status" value="1"/>
</dbReference>
<dbReference type="Pfam" id="PF09384">
    <property type="entry name" value="UTP15_C"/>
    <property type="match status" value="1"/>
</dbReference>
<dbReference type="PROSITE" id="PS50294">
    <property type="entry name" value="WD_REPEATS_REGION"/>
    <property type="match status" value="2"/>
</dbReference>
<dbReference type="InterPro" id="IPR015943">
    <property type="entry name" value="WD40/YVTN_repeat-like_dom_sf"/>
</dbReference>
<feature type="repeat" description="WD" evidence="6">
    <location>
        <begin position="256"/>
        <end position="288"/>
    </location>
</feature>
<reference evidence="8 9" key="1">
    <citation type="submission" date="2024-09" db="EMBL/GenBank/DDBJ databases">
        <title>Rethinking Asexuality: The Enigmatic Case of Functional Sexual Genes in Lepraria (Stereocaulaceae).</title>
        <authorList>
            <person name="Doellman M."/>
            <person name="Sun Y."/>
            <person name="Barcenas-Pena A."/>
            <person name="Lumbsch H.T."/>
            <person name="Grewe F."/>
        </authorList>
    </citation>
    <scope>NUCLEOTIDE SEQUENCE [LARGE SCALE GENOMIC DNA]</scope>
    <source>
        <strain evidence="8 9">Mercado 3170</strain>
    </source>
</reference>
<dbReference type="InterPro" id="IPR036322">
    <property type="entry name" value="WD40_repeat_dom_sf"/>
</dbReference>